<keyword evidence="3" id="KW-0547">Nucleotide-binding</keyword>
<dbReference type="GO" id="GO:0006164">
    <property type="term" value="P:purine nucleotide biosynthetic process"/>
    <property type="evidence" value="ECO:0007669"/>
    <property type="project" value="UniProtKB-KW"/>
</dbReference>
<evidence type="ECO:0000256" key="2">
    <source>
        <dbReference type="ARBA" id="ARBA00022598"/>
    </source>
</evidence>
<evidence type="ECO:0000256" key="3">
    <source>
        <dbReference type="ARBA" id="ARBA00022741"/>
    </source>
</evidence>
<keyword evidence="5" id="KW-0067">ATP-binding</keyword>
<dbReference type="NCBIfam" id="TIGR00302">
    <property type="entry name" value="phosphoribosylformylglycinamidine synthase subunit PurS"/>
    <property type="match status" value="1"/>
</dbReference>
<evidence type="ECO:0000256" key="1">
    <source>
        <dbReference type="ARBA" id="ARBA00022490"/>
    </source>
</evidence>
<dbReference type="InterPro" id="IPR003850">
    <property type="entry name" value="PurS"/>
</dbReference>
<keyword evidence="2" id="KW-0436">Ligase</keyword>
<dbReference type="AlphaFoldDB" id="A0A0F8WU76"/>
<keyword evidence="4" id="KW-0658">Purine biosynthesis</keyword>
<dbReference type="PANTHER" id="PTHR34696">
    <property type="entry name" value="PHOSPHORIBOSYLFORMYLGLYCINAMIDINE SYNTHASE SUBUNIT PURS"/>
    <property type="match status" value="1"/>
</dbReference>
<dbReference type="PANTHER" id="PTHR34696:SF1">
    <property type="entry name" value="PHOSPHORIBOSYLFORMYLGLYCINAMIDINE SYNTHASE SUBUNIT PURS"/>
    <property type="match status" value="1"/>
</dbReference>
<comment type="caution">
    <text evidence="6">The sequence shown here is derived from an EMBL/GenBank/DDBJ whole genome shotgun (WGS) entry which is preliminary data.</text>
</comment>
<dbReference type="HAMAP" id="MF_01926">
    <property type="entry name" value="PurS"/>
    <property type="match status" value="1"/>
</dbReference>
<dbReference type="GO" id="GO:0016874">
    <property type="term" value="F:ligase activity"/>
    <property type="evidence" value="ECO:0007669"/>
    <property type="project" value="UniProtKB-KW"/>
</dbReference>
<evidence type="ECO:0000256" key="5">
    <source>
        <dbReference type="ARBA" id="ARBA00022840"/>
    </source>
</evidence>
<organism evidence="6">
    <name type="scientific">marine sediment metagenome</name>
    <dbReference type="NCBI Taxonomy" id="412755"/>
    <lineage>
        <taxon>unclassified sequences</taxon>
        <taxon>metagenomes</taxon>
        <taxon>ecological metagenomes</taxon>
    </lineage>
</organism>
<dbReference type="Gene3D" id="3.30.1280.10">
    <property type="entry name" value="Phosphoribosylformylglycinamidine synthase subunit PurS"/>
    <property type="match status" value="1"/>
</dbReference>
<dbReference type="NCBIfam" id="NF004630">
    <property type="entry name" value="PRK05974.1"/>
    <property type="match status" value="1"/>
</dbReference>
<evidence type="ECO:0000256" key="4">
    <source>
        <dbReference type="ARBA" id="ARBA00022755"/>
    </source>
</evidence>
<evidence type="ECO:0000313" key="6">
    <source>
        <dbReference type="EMBL" id="KKK60437.1"/>
    </source>
</evidence>
<proteinExistence type="inferred from homology"/>
<dbReference type="GO" id="GO:0005524">
    <property type="term" value="F:ATP binding"/>
    <property type="evidence" value="ECO:0007669"/>
    <property type="project" value="UniProtKB-KW"/>
</dbReference>
<reference evidence="6" key="1">
    <citation type="journal article" date="2015" name="Nature">
        <title>Complex archaea that bridge the gap between prokaryotes and eukaryotes.</title>
        <authorList>
            <person name="Spang A."/>
            <person name="Saw J.H."/>
            <person name="Jorgensen S.L."/>
            <person name="Zaremba-Niedzwiedzka K."/>
            <person name="Martijn J."/>
            <person name="Lind A.E."/>
            <person name="van Eijk R."/>
            <person name="Schleper C."/>
            <person name="Guy L."/>
            <person name="Ettema T.J."/>
        </authorList>
    </citation>
    <scope>NUCLEOTIDE SEQUENCE</scope>
</reference>
<dbReference type="EMBL" id="LAZR01062971">
    <property type="protein sequence ID" value="KKK60437.1"/>
    <property type="molecule type" value="Genomic_DNA"/>
</dbReference>
<gene>
    <name evidence="6" type="ORF">LCGC14_3024380</name>
</gene>
<sequence>MYLARVYVTLKPTVNDPQGLTIRGALHSLGFAEVESVRAGKYLEVRIAAEDRGKAEKQLAEMCRKLLANPVIEDYRFELEEAGRA</sequence>
<protein>
    <submittedName>
        <fullName evidence="6">Uncharacterized protein</fullName>
    </submittedName>
</protein>
<accession>A0A0F8WU76</accession>
<dbReference type="SUPFAM" id="SSF82697">
    <property type="entry name" value="PurS-like"/>
    <property type="match status" value="1"/>
</dbReference>
<name>A0A0F8WU76_9ZZZZ</name>
<dbReference type="Pfam" id="PF02700">
    <property type="entry name" value="PurS"/>
    <property type="match status" value="1"/>
</dbReference>
<dbReference type="InterPro" id="IPR036604">
    <property type="entry name" value="PurS-like_sf"/>
</dbReference>
<keyword evidence="1" id="KW-0963">Cytoplasm</keyword>